<dbReference type="CDD" id="cd06325">
    <property type="entry name" value="PBP1_ABC_unchar_transporter"/>
    <property type="match status" value="1"/>
</dbReference>
<dbReference type="AlphaFoldDB" id="A0A1W6ZUN5"/>
<dbReference type="STRING" id="1235591.CAK95_19280"/>
<evidence type="ECO:0000313" key="3">
    <source>
        <dbReference type="Proteomes" id="UP000194137"/>
    </source>
</evidence>
<proteinExistence type="predicted"/>
<gene>
    <name evidence="2" type="ORF">CAK95_19280</name>
</gene>
<feature type="chain" id="PRO_5010854582" description="ABC transporter" evidence="1">
    <location>
        <begin position="40"/>
        <end position="340"/>
    </location>
</feature>
<name>A0A1W6ZUN5_9HYPH</name>
<feature type="signal peptide" evidence="1">
    <location>
        <begin position="1"/>
        <end position="39"/>
    </location>
</feature>
<sequence length="340" mass="35694">MTLQNVQVLYGCTLREGKMLKRFAFVMAMLLAAGSASYAQPKRVAIAGWGPHPTLDEAIAGFKKGLAEGGFPEGSGVVFDETNVNFDPALIPQMLTRLSGARPDLMATIATPVSVASRNQLRTRAFPIVFLPIADPVHAGLVSTWDKGDKLMTGSSVALDYQAVLSFFETLLPEMKRLGVLYDTGDDSSKAAVDGIEAVAGKNGMTIVRVGVDNPNELAQRVQSAVGRVDALFTVASGRIQQGMAAVSATADRAKLPVITSVPQAVQQNYALAAFAVSFGQSGEAAGKIAARILKGEDPASIPPYRATAAEHKPMINGAKLKALGLTLPPALANCNCVID</sequence>
<dbReference type="Gene3D" id="3.40.50.2300">
    <property type="match status" value="2"/>
</dbReference>
<accession>A0A1W6ZUN5</accession>
<evidence type="ECO:0008006" key="4">
    <source>
        <dbReference type="Google" id="ProtNLM"/>
    </source>
</evidence>
<keyword evidence="3" id="KW-1185">Reference proteome</keyword>
<evidence type="ECO:0000256" key="1">
    <source>
        <dbReference type="SAM" id="SignalP"/>
    </source>
</evidence>
<dbReference type="InterPro" id="IPR007487">
    <property type="entry name" value="ABC_transpt-TYRBP-like"/>
</dbReference>
<dbReference type="PANTHER" id="PTHR35271:SF1">
    <property type="entry name" value="ABC TRANSPORTER, SUBSTRATE-BINDING LIPOPROTEIN"/>
    <property type="match status" value="1"/>
</dbReference>
<evidence type="ECO:0000313" key="2">
    <source>
        <dbReference type="EMBL" id="ARQ00998.1"/>
    </source>
</evidence>
<dbReference type="SUPFAM" id="SSF53822">
    <property type="entry name" value="Periplasmic binding protein-like I"/>
    <property type="match status" value="1"/>
</dbReference>
<dbReference type="EMBL" id="CP021112">
    <property type="protein sequence ID" value="ARQ00998.1"/>
    <property type="molecule type" value="Genomic_DNA"/>
</dbReference>
<organism evidence="2 3">
    <name type="scientific">Pseudorhodoplanes sinuspersici</name>
    <dbReference type="NCBI Taxonomy" id="1235591"/>
    <lineage>
        <taxon>Bacteria</taxon>
        <taxon>Pseudomonadati</taxon>
        <taxon>Pseudomonadota</taxon>
        <taxon>Alphaproteobacteria</taxon>
        <taxon>Hyphomicrobiales</taxon>
        <taxon>Pseudorhodoplanes</taxon>
    </lineage>
</organism>
<protein>
    <recommendedName>
        <fullName evidence="4">ABC transporter</fullName>
    </recommendedName>
</protein>
<reference evidence="2 3" key="1">
    <citation type="submission" date="2017-05" db="EMBL/GenBank/DDBJ databases">
        <title>Full genome sequence of Pseudorhodoplanes sinuspersici.</title>
        <authorList>
            <person name="Dastgheib S.M.M."/>
            <person name="Shavandi M."/>
            <person name="Tirandaz H."/>
        </authorList>
    </citation>
    <scope>NUCLEOTIDE SEQUENCE [LARGE SCALE GENOMIC DNA]</scope>
    <source>
        <strain evidence="2 3">RIPI110</strain>
    </source>
</reference>
<dbReference type="KEGG" id="psin:CAK95_19280"/>
<dbReference type="Pfam" id="PF04392">
    <property type="entry name" value="ABC_sub_bind"/>
    <property type="match status" value="1"/>
</dbReference>
<dbReference type="PANTHER" id="PTHR35271">
    <property type="entry name" value="ABC TRANSPORTER, SUBSTRATE-BINDING LIPOPROTEIN-RELATED"/>
    <property type="match status" value="1"/>
</dbReference>
<dbReference type="InterPro" id="IPR028082">
    <property type="entry name" value="Peripla_BP_I"/>
</dbReference>
<dbReference type="Proteomes" id="UP000194137">
    <property type="component" value="Chromosome"/>
</dbReference>
<keyword evidence="1" id="KW-0732">Signal</keyword>